<comment type="caution">
    <text evidence="1">The sequence shown here is derived from an EMBL/GenBank/DDBJ whole genome shotgun (WGS) entry which is preliminary data.</text>
</comment>
<sequence length="122" mass="13252">MVTSTSLTIFPSSLISGKTTPIINHQVMFLKNHYLNNSVPQNNRVSFSVQAQAEKSPIGVEFPKVEPQIKAPFVGFTNTAEVWNSRASMIGLIGAFIVELMINKGILEVIGVEVGKGLNLPL</sequence>
<evidence type="ECO:0000313" key="2">
    <source>
        <dbReference type="Proteomes" id="UP000447434"/>
    </source>
</evidence>
<evidence type="ECO:0000313" key="1">
    <source>
        <dbReference type="EMBL" id="KAE9622188.1"/>
    </source>
</evidence>
<accession>A0A6A4R5K9</accession>
<dbReference type="Proteomes" id="UP000447434">
    <property type="component" value="Chromosome 1"/>
</dbReference>
<dbReference type="AlphaFoldDB" id="A0A6A4R5K9"/>
<gene>
    <name evidence="1" type="ORF">Lalb_Chr01g0022631</name>
</gene>
<dbReference type="SUPFAM" id="SSF103511">
    <property type="entry name" value="Chlorophyll a-b binding protein"/>
    <property type="match status" value="1"/>
</dbReference>
<dbReference type="OrthoDB" id="542523at2759"/>
<reference evidence="2" key="1">
    <citation type="journal article" date="2020" name="Nat. Commun.">
        <title>Genome sequence of the cluster root forming white lupin.</title>
        <authorList>
            <person name="Hufnagel B."/>
            <person name="Marques A."/>
            <person name="Soriano A."/>
            <person name="Marques L."/>
            <person name="Divol F."/>
            <person name="Doumas P."/>
            <person name="Sallet E."/>
            <person name="Mancinotti D."/>
            <person name="Carrere S."/>
            <person name="Marande W."/>
            <person name="Arribat S."/>
            <person name="Keller J."/>
            <person name="Huneau C."/>
            <person name="Blein T."/>
            <person name="Aime D."/>
            <person name="Laguerre M."/>
            <person name="Taylor J."/>
            <person name="Schubert V."/>
            <person name="Nelson M."/>
            <person name="Geu-Flores F."/>
            <person name="Crespi M."/>
            <person name="Gallardo-Guerrero K."/>
            <person name="Delaux P.-M."/>
            <person name="Salse J."/>
            <person name="Berges H."/>
            <person name="Guyot R."/>
            <person name="Gouzy J."/>
            <person name="Peret B."/>
        </authorList>
    </citation>
    <scope>NUCLEOTIDE SEQUENCE [LARGE SCALE GENOMIC DNA]</scope>
    <source>
        <strain evidence="2">cv. Amiga</strain>
    </source>
</reference>
<keyword evidence="2" id="KW-1185">Reference proteome</keyword>
<organism evidence="1 2">
    <name type="scientific">Lupinus albus</name>
    <name type="common">White lupine</name>
    <name type="synonym">Lupinus termis</name>
    <dbReference type="NCBI Taxonomy" id="3870"/>
    <lineage>
        <taxon>Eukaryota</taxon>
        <taxon>Viridiplantae</taxon>
        <taxon>Streptophyta</taxon>
        <taxon>Embryophyta</taxon>
        <taxon>Tracheophyta</taxon>
        <taxon>Spermatophyta</taxon>
        <taxon>Magnoliopsida</taxon>
        <taxon>eudicotyledons</taxon>
        <taxon>Gunneridae</taxon>
        <taxon>Pentapetalae</taxon>
        <taxon>rosids</taxon>
        <taxon>fabids</taxon>
        <taxon>Fabales</taxon>
        <taxon>Fabaceae</taxon>
        <taxon>Papilionoideae</taxon>
        <taxon>50 kb inversion clade</taxon>
        <taxon>genistoids sensu lato</taxon>
        <taxon>core genistoids</taxon>
        <taxon>Genisteae</taxon>
        <taxon>Lupinus</taxon>
    </lineage>
</organism>
<dbReference type="EMBL" id="WOCE01000001">
    <property type="protein sequence ID" value="KAE9622188.1"/>
    <property type="molecule type" value="Genomic_DNA"/>
</dbReference>
<proteinExistence type="predicted"/>
<name>A0A6A4R5K9_LUPAL</name>
<protein>
    <submittedName>
        <fullName evidence="1">Putative chlorophyll a/b binding protein</fullName>
    </submittedName>
</protein>